<protein>
    <submittedName>
        <fullName evidence="2">Uncharacterized protein</fullName>
    </submittedName>
</protein>
<dbReference type="AlphaFoldDB" id="A0AAW2TNB3"/>
<evidence type="ECO:0000256" key="1">
    <source>
        <dbReference type="SAM" id="MobiDB-lite"/>
    </source>
</evidence>
<dbReference type="EMBL" id="JACGWN010000014">
    <property type="protein sequence ID" value="KAL0405708.1"/>
    <property type="molecule type" value="Genomic_DNA"/>
</dbReference>
<gene>
    <name evidence="2" type="ORF">Slati_3884700</name>
</gene>
<proteinExistence type="predicted"/>
<feature type="compositionally biased region" description="Low complexity" evidence="1">
    <location>
        <begin position="45"/>
        <end position="54"/>
    </location>
</feature>
<sequence>MLVQYEAMTYKSEPVVLVGEALTFKAKGKGARRWKRKNGKGMAVAATTSTGGAPPAAPKGKGKGKVGGSQRSKANDVCMHCQGKGLWKRECP</sequence>
<comment type="caution">
    <text evidence="2">The sequence shown here is derived from an EMBL/GenBank/DDBJ whole genome shotgun (WGS) entry which is preliminary data.</text>
</comment>
<reference evidence="2" key="1">
    <citation type="submission" date="2020-06" db="EMBL/GenBank/DDBJ databases">
        <authorList>
            <person name="Li T."/>
            <person name="Hu X."/>
            <person name="Zhang T."/>
            <person name="Song X."/>
            <person name="Zhang H."/>
            <person name="Dai N."/>
            <person name="Sheng W."/>
            <person name="Hou X."/>
            <person name="Wei L."/>
        </authorList>
    </citation>
    <scope>NUCLEOTIDE SEQUENCE</scope>
    <source>
        <strain evidence="2">KEN1</strain>
        <tissue evidence="2">Leaf</tissue>
    </source>
</reference>
<organism evidence="2">
    <name type="scientific">Sesamum latifolium</name>
    <dbReference type="NCBI Taxonomy" id="2727402"/>
    <lineage>
        <taxon>Eukaryota</taxon>
        <taxon>Viridiplantae</taxon>
        <taxon>Streptophyta</taxon>
        <taxon>Embryophyta</taxon>
        <taxon>Tracheophyta</taxon>
        <taxon>Spermatophyta</taxon>
        <taxon>Magnoliopsida</taxon>
        <taxon>eudicotyledons</taxon>
        <taxon>Gunneridae</taxon>
        <taxon>Pentapetalae</taxon>
        <taxon>asterids</taxon>
        <taxon>lamiids</taxon>
        <taxon>Lamiales</taxon>
        <taxon>Pedaliaceae</taxon>
        <taxon>Sesamum</taxon>
    </lineage>
</organism>
<reference evidence="2" key="2">
    <citation type="journal article" date="2024" name="Plant">
        <title>Genomic evolution and insights into agronomic trait innovations of Sesamum species.</title>
        <authorList>
            <person name="Miao H."/>
            <person name="Wang L."/>
            <person name="Qu L."/>
            <person name="Liu H."/>
            <person name="Sun Y."/>
            <person name="Le M."/>
            <person name="Wang Q."/>
            <person name="Wei S."/>
            <person name="Zheng Y."/>
            <person name="Lin W."/>
            <person name="Duan Y."/>
            <person name="Cao H."/>
            <person name="Xiong S."/>
            <person name="Wang X."/>
            <person name="Wei L."/>
            <person name="Li C."/>
            <person name="Ma Q."/>
            <person name="Ju M."/>
            <person name="Zhao R."/>
            <person name="Li G."/>
            <person name="Mu C."/>
            <person name="Tian Q."/>
            <person name="Mei H."/>
            <person name="Zhang T."/>
            <person name="Gao T."/>
            <person name="Zhang H."/>
        </authorList>
    </citation>
    <scope>NUCLEOTIDE SEQUENCE</scope>
    <source>
        <strain evidence="2">KEN1</strain>
    </source>
</reference>
<name>A0AAW2TNB3_9LAMI</name>
<feature type="region of interest" description="Disordered" evidence="1">
    <location>
        <begin position="45"/>
        <end position="73"/>
    </location>
</feature>
<accession>A0AAW2TNB3</accession>
<evidence type="ECO:0000313" key="2">
    <source>
        <dbReference type="EMBL" id="KAL0405708.1"/>
    </source>
</evidence>